<comment type="caution">
    <text evidence="2">The sequence shown here is derived from an EMBL/GenBank/DDBJ whole genome shotgun (WGS) entry which is preliminary data.</text>
</comment>
<name>A0A9N9HA83_9GLOM</name>
<feature type="region of interest" description="Disordered" evidence="1">
    <location>
        <begin position="96"/>
        <end position="136"/>
    </location>
</feature>
<organism evidence="2 3">
    <name type="scientific">Ambispora gerdemannii</name>
    <dbReference type="NCBI Taxonomy" id="144530"/>
    <lineage>
        <taxon>Eukaryota</taxon>
        <taxon>Fungi</taxon>
        <taxon>Fungi incertae sedis</taxon>
        <taxon>Mucoromycota</taxon>
        <taxon>Glomeromycotina</taxon>
        <taxon>Glomeromycetes</taxon>
        <taxon>Archaeosporales</taxon>
        <taxon>Ambisporaceae</taxon>
        <taxon>Ambispora</taxon>
    </lineage>
</organism>
<sequence>MKTWITVDTKVNDQSKLPASDYRIRRTSTPPLHSSNALVMLEINSGNYKWQIPKVTPNMQPIPYYHNATIIDDIYMIVAFGKEDGMLIGDATSNINKRRMNRDATSNAKHRQKKLESDNEVIQPTSEPITNDTNNQ</sequence>
<dbReference type="OrthoDB" id="432528at2759"/>
<gene>
    <name evidence="2" type="ORF">AGERDE_LOCUS11779</name>
</gene>
<evidence type="ECO:0000313" key="2">
    <source>
        <dbReference type="EMBL" id="CAG8660308.1"/>
    </source>
</evidence>
<feature type="non-terminal residue" evidence="2">
    <location>
        <position position="136"/>
    </location>
</feature>
<reference evidence="2" key="1">
    <citation type="submission" date="2021-06" db="EMBL/GenBank/DDBJ databases">
        <authorList>
            <person name="Kallberg Y."/>
            <person name="Tangrot J."/>
            <person name="Rosling A."/>
        </authorList>
    </citation>
    <scope>NUCLEOTIDE SEQUENCE</scope>
    <source>
        <strain evidence="2">MT106</strain>
    </source>
</reference>
<accession>A0A9N9HA83</accession>
<evidence type="ECO:0000256" key="1">
    <source>
        <dbReference type="SAM" id="MobiDB-lite"/>
    </source>
</evidence>
<proteinExistence type="predicted"/>
<protein>
    <submittedName>
        <fullName evidence="2">5118_t:CDS:1</fullName>
    </submittedName>
</protein>
<dbReference type="EMBL" id="CAJVPL010005741">
    <property type="protein sequence ID" value="CAG8660308.1"/>
    <property type="molecule type" value="Genomic_DNA"/>
</dbReference>
<evidence type="ECO:0000313" key="3">
    <source>
        <dbReference type="Proteomes" id="UP000789831"/>
    </source>
</evidence>
<dbReference type="AlphaFoldDB" id="A0A9N9HA83"/>
<feature type="compositionally biased region" description="Polar residues" evidence="1">
    <location>
        <begin position="120"/>
        <end position="136"/>
    </location>
</feature>
<dbReference type="Proteomes" id="UP000789831">
    <property type="component" value="Unassembled WGS sequence"/>
</dbReference>
<keyword evidence="3" id="KW-1185">Reference proteome</keyword>